<dbReference type="EMBL" id="UINC01024501">
    <property type="protein sequence ID" value="SVA98239.1"/>
    <property type="molecule type" value="Genomic_DNA"/>
</dbReference>
<sequence>EGWQKRVYANVNLKYQYENRLIDQLNKAKLICEQVQETNMECPYMNDPDEQNI</sequence>
<accession>A0A382AA18</accession>
<proteinExistence type="predicted"/>
<gene>
    <name evidence="1" type="ORF">METZ01_LOCUS151093</name>
</gene>
<name>A0A382AA18_9ZZZZ</name>
<organism evidence="1">
    <name type="scientific">marine metagenome</name>
    <dbReference type="NCBI Taxonomy" id="408172"/>
    <lineage>
        <taxon>unclassified sequences</taxon>
        <taxon>metagenomes</taxon>
        <taxon>ecological metagenomes</taxon>
    </lineage>
</organism>
<protein>
    <submittedName>
        <fullName evidence="1">Uncharacterized protein</fullName>
    </submittedName>
</protein>
<evidence type="ECO:0000313" key="1">
    <source>
        <dbReference type="EMBL" id="SVA98239.1"/>
    </source>
</evidence>
<feature type="non-terminal residue" evidence="1">
    <location>
        <position position="1"/>
    </location>
</feature>
<dbReference type="AlphaFoldDB" id="A0A382AA18"/>
<reference evidence="1" key="1">
    <citation type="submission" date="2018-05" db="EMBL/GenBank/DDBJ databases">
        <authorList>
            <person name="Lanie J.A."/>
            <person name="Ng W.-L."/>
            <person name="Kazmierczak K.M."/>
            <person name="Andrzejewski T.M."/>
            <person name="Davidsen T.M."/>
            <person name="Wayne K.J."/>
            <person name="Tettelin H."/>
            <person name="Glass J.I."/>
            <person name="Rusch D."/>
            <person name="Podicherti R."/>
            <person name="Tsui H.-C.T."/>
            <person name="Winkler M.E."/>
        </authorList>
    </citation>
    <scope>NUCLEOTIDE SEQUENCE</scope>
</reference>